<dbReference type="AlphaFoldDB" id="A0A1R3IBG9"/>
<accession>A0A1R3IBG9</accession>
<organism evidence="1 2">
    <name type="scientific">Corchorus capsularis</name>
    <name type="common">Jute</name>
    <dbReference type="NCBI Taxonomy" id="210143"/>
    <lineage>
        <taxon>Eukaryota</taxon>
        <taxon>Viridiplantae</taxon>
        <taxon>Streptophyta</taxon>
        <taxon>Embryophyta</taxon>
        <taxon>Tracheophyta</taxon>
        <taxon>Spermatophyta</taxon>
        <taxon>Magnoliopsida</taxon>
        <taxon>eudicotyledons</taxon>
        <taxon>Gunneridae</taxon>
        <taxon>Pentapetalae</taxon>
        <taxon>rosids</taxon>
        <taxon>malvids</taxon>
        <taxon>Malvales</taxon>
        <taxon>Malvaceae</taxon>
        <taxon>Grewioideae</taxon>
        <taxon>Apeibeae</taxon>
        <taxon>Corchorus</taxon>
    </lineage>
</organism>
<protein>
    <submittedName>
        <fullName evidence="1">Uncharacterized protein</fullName>
    </submittedName>
</protein>
<dbReference type="STRING" id="210143.A0A1R3IBG9"/>
<evidence type="ECO:0000313" key="1">
    <source>
        <dbReference type="EMBL" id="OMO79908.1"/>
    </source>
</evidence>
<proteinExistence type="predicted"/>
<evidence type="ECO:0000313" key="2">
    <source>
        <dbReference type="Proteomes" id="UP000188268"/>
    </source>
</evidence>
<dbReference type="EMBL" id="AWWV01010342">
    <property type="protein sequence ID" value="OMO79908.1"/>
    <property type="molecule type" value="Genomic_DNA"/>
</dbReference>
<sequence length="42" mass="4594">MDAFSTGSSGSGSPQMSTEAFMDQMKLQLAQAYAQEFVELSW</sequence>
<dbReference type="OrthoDB" id="7813104at2759"/>
<dbReference type="Proteomes" id="UP000188268">
    <property type="component" value="Unassembled WGS sequence"/>
</dbReference>
<keyword evidence="2" id="KW-1185">Reference proteome</keyword>
<gene>
    <name evidence="1" type="ORF">CCACVL1_13307</name>
</gene>
<comment type="caution">
    <text evidence="1">The sequence shown here is derived from an EMBL/GenBank/DDBJ whole genome shotgun (WGS) entry which is preliminary data.</text>
</comment>
<name>A0A1R3IBG9_COCAP</name>
<reference evidence="1 2" key="1">
    <citation type="submission" date="2013-09" db="EMBL/GenBank/DDBJ databases">
        <title>Corchorus capsularis genome sequencing.</title>
        <authorList>
            <person name="Alam M."/>
            <person name="Haque M.S."/>
            <person name="Islam M.S."/>
            <person name="Emdad E.M."/>
            <person name="Islam M.M."/>
            <person name="Ahmed B."/>
            <person name="Halim A."/>
            <person name="Hossen Q.M.M."/>
            <person name="Hossain M.Z."/>
            <person name="Ahmed R."/>
            <person name="Khan M.M."/>
            <person name="Islam R."/>
            <person name="Rashid M.M."/>
            <person name="Khan S.A."/>
            <person name="Rahman M.S."/>
            <person name="Alam M."/>
        </authorList>
    </citation>
    <scope>NUCLEOTIDE SEQUENCE [LARGE SCALE GENOMIC DNA]</scope>
    <source>
        <strain evidence="2">cv. CVL-1</strain>
        <tissue evidence="1">Whole seedling</tissue>
    </source>
</reference>
<dbReference type="Gramene" id="OMO79908">
    <property type="protein sequence ID" value="OMO79908"/>
    <property type="gene ID" value="CCACVL1_13307"/>
</dbReference>